<proteinExistence type="predicted"/>
<name>A0A0G1I0B1_9BACT</name>
<protein>
    <recommendedName>
        <fullName evidence="2">DUF5652 domain-containing protein</fullName>
    </recommendedName>
</protein>
<dbReference type="Proteomes" id="UP000034006">
    <property type="component" value="Unassembled WGS sequence"/>
</dbReference>
<reference evidence="3 4" key="1">
    <citation type="journal article" date="2015" name="Nature">
        <title>rRNA introns, odd ribosomes, and small enigmatic genomes across a large radiation of phyla.</title>
        <authorList>
            <person name="Brown C.T."/>
            <person name="Hug L.A."/>
            <person name="Thomas B.C."/>
            <person name="Sharon I."/>
            <person name="Castelle C.J."/>
            <person name="Singh A."/>
            <person name="Wilkins M.J."/>
            <person name="Williams K.H."/>
            <person name="Banfield J.F."/>
        </authorList>
    </citation>
    <scope>NUCLEOTIDE SEQUENCE [LARGE SCALE GENOMIC DNA]</scope>
</reference>
<evidence type="ECO:0000259" key="2">
    <source>
        <dbReference type="Pfam" id="PF18893"/>
    </source>
</evidence>
<feature type="domain" description="DUF5652" evidence="2">
    <location>
        <begin position="2"/>
        <end position="64"/>
    </location>
</feature>
<dbReference type="AlphaFoldDB" id="A0A0G1I0B1"/>
<keyword evidence="1" id="KW-0812">Transmembrane</keyword>
<comment type="caution">
    <text evidence="3">The sequence shown here is derived from an EMBL/GenBank/DDBJ whole genome shotgun (WGS) entry which is preliminary data.</text>
</comment>
<dbReference type="Pfam" id="PF18893">
    <property type="entry name" value="DUF5652"/>
    <property type="match status" value="1"/>
</dbReference>
<keyword evidence="1" id="KW-0472">Membrane</keyword>
<organism evidence="3 4">
    <name type="scientific">Candidatus Collierbacteria bacterium GW2011_GWB2_44_22</name>
    <dbReference type="NCBI Taxonomy" id="1618387"/>
    <lineage>
        <taxon>Bacteria</taxon>
        <taxon>Candidatus Collieribacteriota</taxon>
    </lineage>
</organism>
<dbReference type="InterPro" id="IPR043712">
    <property type="entry name" value="DUF5652"/>
</dbReference>
<evidence type="ECO:0000256" key="1">
    <source>
        <dbReference type="SAM" id="Phobius"/>
    </source>
</evidence>
<dbReference type="EMBL" id="LCIH01000003">
    <property type="protein sequence ID" value="KKT52248.1"/>
    <property type="molecule type" value="Genomic_DNA"/>
</dbReference>
<feature type="transmembrane region" description="Helical" evidence="1">
    <location>
        <begin position="39"/>
        <end position="62"/>
    </location>
</feature>
<evidence type="ECO:0000313" key="3">
    <source>
        <dbReference type="EMBL" id="KKT52248.1"/>
    </source>
</evidence>
<gene>
    <name evidence="3" type="ORF">UW44_C0003G0091</name>
</gene>
<sequence>MNNYQNLMSSGLSGWLYFFVLLDLILKGIALYKSAGRKQVVWFVALLLVSSLGILPTIYLVIHKDVFVGTAPKSVVKKSTKRKK</sequence>
<keyword evidence="1" id="KW-1133">Transmembrane helix</keyword>
<accession>A0A0G1I0B1</accession>
<feature type="transmembrane region" description="Helical" evidence="1">
    <location>
        <begin position="12"/>
        <end position="32"/>
    </location>
</feature>
<evidence type="ECO:0000313" key="4">
    <source>
        <dbReference type="Proteomes" id="UP000034006"/>
    </source>
</evidence>